<evidence type="ECO:0000256" key="5">
    <source>
        <dbReference type="ARBA" id="ARBA00023014"/>
    </source>
</evidence>
<evidence type="ECO:0000256" key="1">
    <source>
        <dbReference type="ARBA" id="ARBA00022723"/>
    </source>
</evidence>
<dbReference type="CDD" id="cd02037">
    <property type="entry name" value="Mrp_NBP35"/>
    <property type="match status" value="1"/>
</dbReference>
<comment type="function">
    <text evidence="6">Binds and transfers iron-sulfur (Fe-S) clusters to target apoproteins. Can hydrolyze ATP.</text>
</comment>
<dbReference type="PANTHER" id="PTHR42961">
    <property type="entry name" value="IRON-SULFUR PROTEIN NUBPL"/>
    <property type="match status" value="1"/>
</dbReference>
<keyword evidence="4 6" id="KW-0408">Iron</keyword>
<dbReference type="GO" id="GO:0016887">
    <property type="term" value="F:ATP hydrolysis activity"/>
    <property type="evidence" value="ECO:0007669"/>
    <property type="project" value="UniProtKB-UniRule"/>
</dbReference>
<keyword evidence="6" id="KW-0378">Hydrolase</keyword>
<dbReference type="FunFam" id="3.40.50.300:FF:001119">
    <property type="entry name" value="Iron-sulfur cluster carrier protein"/>
    <property type="match status" value="1"/>
</dbReference>
<evidence type="ECO:0000313" key="8">
    <source>
        <dbReference type="Proteomes" id="UP000178606"/>
    </source>
</evidence>
<evidence type="ECO:0000313" key="7">
    <source>
        <dbReference type="EMBL" id="OGG49547.1"/>
    </source>
</evidence>
<comment type="subunit">
    <text evidence="6">Homodimer.</text>
</comment>
<evidence type="ECO:0000256" key="3">
    <source>
        <dbReference type="ARBA" id="ARBA00022840"/>
    </source>
</evidence>
<dbReference type="InterPro" id="IPR019591">
    <property type="entry name" value="Mrp/NBP35_ATP-bd"/>
</dbReference>
<dbReference type="InterPro" id="IPR044304">
    <property type="entry name" value="NUBPL-like"/>
</dbReference>
<keyword evidence="5 6" id="KW-0411">Iron-sulfur</keyword>
<evidence type="ECO:0000256" key="4">
    <source>
        <dbReference type="ARBA" id="ARBA00023004"/>
    </source>
</evidence>
<dbReference type="SUPFAM" id="SSF52540">
    <property type="entry name" value="P-loop containing nucleoside triphosphate hydrolases"/>
    <property type="match status" value="1"/>
</dbReference>
<evidence type="ECO:0000256" key="6">
    <source>
        <dbReference type="HAMAP-Rule" id="MF_02040"/>
    </source>
</evidence>
<dbReference type="GO" id="GO:0046872">
    <property type="term" value="F:metal ion binding"/>
    <property type="evidence" value="ECO:0007669"/>
    <property type="project" value="UniProtKB-KW"/>
</dbReference>
<dbReference type="GO" id="GO:0140663">
    <property type="term" value="F:ATP-dependent FeS chaperone activity"/>
    <property type="evidence" value="ECO:0007669"/>
    <property type="project" value="InterPro"/>
</dbReference>
<proteinExistence type="inferred from homology"/>
<dbReference type="Pfam" id="PF10609">
    <property type="entry name" value="ParA"/>
    <property type="match status" value="1"/>
</dbReference>
<comment type="caution">
    <text evidence="6">Lacks conserved residue(s) required for the propagation of feature annotation.</text>
</comment>
<dbReference type="PANTHER" id="PTHR42961:SF2">
    <property type="entry name" value="IRON-SULFUR PROTEIN NUBPL"/>
    <property type="match status" value="1"/>
</dbReference>
<keyword evidence="2 6" id="KW-0547">Nucleotide-binding</keyword>
<dbReference type="HAMAP" id="MF_02040">
    <property type="entry name" value="Mrp_NBP35"/>
    <property type="match status" value="1"/>
</dbReference>
<dbReference type="Gene3D" id="3.40.50.300">
    <property type="entry name" value="P-loop containing nucleotide triphosphate hydrolases"/>
    <property type="match status" value="1"/>
</dbReference>
<name>A0A1F6CKJ9_HANXR</name>
<accession>A0A1F6CKJ9</accession>
<evidence type="ECO:0000256" key="2">
    <source>
        <dbReference type="ARBA" id="ARBA00022741"/>
    </source>
</evidence>
<dbReference type="InterPro" id="IPR027417">
    <property type="entry name" value="P-loop_NTPase"/>
</dbReference>
<gene>
    <name evidence="7" type="ORF">A3F84_28995</name>
</gene>
<comment type="similarity">
    <text evidence="6">Belongs to the Mrp/NBP35 ATP-binding proteins family.</text>
</comment>
<reference evidence="7 8" key="1">
    <citation type="journal article" date="2016" name="Nat. Commun.">
        <title>Thousands of microbial genomes shed light on interconnected biogeochemical processes in an aquifer system.</title>
        <authorList>
            <person name="Anantharaman K."/>
            <person name="Brown C.T."/>
            <person name="Hug L.A."/>
            <person name="Sharon I."/>
            <person name="Castelle C.J."/>
            <person name="Probst A.J."/>
            <person name="Thomas B.C."/>
            <person name="Singh A."/>
            <person name="Wilkins M.J."/>
            <person name="Karaoz U."/>
            <person name="Brodie E.L."/>
            <person name="Williams K.H."/>
            <person name="Hubbard S.S."/>
            <person name="Banfield J.F."/>
        </authorList>
    </citation>
    <scope>NUCLEOTIDE SEQUENCE [LARGE SCALE GENOMIC DNA]</scope>
    <source>
        <strain evidence="8">RIFCSPLOWO2_12_FULL_64_10</strain>
    </source>
</reference>
<organism evidence="7 8">
    <name type="scientific">Handelsmanbacteria sp. (strain RIFCSPLOWO2_12_FULL_64_10)</name>
    <dbReference type="NCBI Taxonomy" id="1817868"/>
    <lineage>
        <taxon>Bacteria</taxon>
        <taxon>Candidatus Handelsmaniibacteriota</taxon>
    </lineage>
</organism>
<dbReference type="GO" id="GO:0005524">
    <property type="term" value="F:ATP binding"/>
    <property type="evidence" value="ECO:0007669"/>
    <property type="project" value="UniProtKB-UniRule"/>
</dbReference>
<keyword evidence="1 6" id="KW-0479">Metal-binding</keyword>
<dbReference type="InterPro" id="IPR033756">
    <property type="entry name" value="YlxH/NBP35"/>
</dbReference>
<dbReference type="GO" id="GO:0016226">
    <property type="term" value="P:iron-sulfur cluster assembly"/>
    <property type="evidence" value="ECO:0007669"/>
    <property type="project" value="InterPro"/>
</dbReference>
<sequence>MRTVEYRNLLPGVRGVIAVASCKGGVGKSTVSANLAVALAGAGDAVGLLDADIYGPSIHIMMGVSAPPPLANGKIVPTDRHGVRFMSIGLIANEQTPVVWRGPLVGQMIQKFMVEVAWGPLDLLVIDLPPGTGDASLTLVQSASVSGAVIVTTPQDVALEDVRRGVEMFRKLNVPILGVVENMSAFVCPCCGERTEIFGRGGGDDISRRFDVPLLGRLPIQPAIREGGDEGRPVVISAPDSEEARTFRQMAQGIRDQVLVKK</sequence>
<dbReference type="GO" id="GO:0051539">
    <property type="term" value="F:4 iron, 4 sulfur cluster binding"/>
    <property type="evidence" value="ECO:0007669"/>
    <property type="project" value="TreeGrafter"/>
</dbReference>
<dbReference type="AlphaFoldDB" id="A0A1F6CKJ9"/>
<dbReference type="Proteomes" id="UP000178606">
    <property type="component" value="Unassembled WGS sequence"/>
</dbReference>
<keyword evidence="3 6" id="KW-0067">ATP-binding</keyword>
<comment type="caution">
    <text evidence="7">The sequence shown here is derived from an EMBL/GenBank/DDBJ whole genome shotgun (WGS) entry which is preliminary data.</text>
</comment>
<dbReference type="EMBL" id="MFKF01000229">
    <property type="protein sequence ID" value="OGG49547.1"/>
    <property type="molecule type" value="Genomic_DNA"/>
</dbReference>
<protein>
    <recommendedName>
        <fullName evidence="6">Iron-sulfur cluster carrier protein</fullName>
    </recommendedName>
</protein>